<keyword evidence="5" id="KW-1185">Reference proteome</keyword>
<dbReference type="RefSeq" id="XP_005538035.1">
    <property type="nucleotide sequence ID" value="XM_005537978.1"/>
</dbReference>
<dbReference type="CDD" id="cd13156">
    <property type="entry name" value="KOW_RPL6"/>
    <property type="match status" value="1"/>
</dbReference>
<dbReference type="Gramene" id="CMQ078CT">
    <property type="protein sequence ID" value="CMQ078CT"/>
    <property type="gene ID" value="CMQ078C"/>
</dbReference>
<organism evidence="4 5">
    <name type="scientific">Cyanidioschyzon merolae (strain NIES-3377 / 10D)</name>
    <name type="common">Unicellular red alga</name>
    <dbReference type="NCBI Taxonomy" id="280699"/>
    <lineage>
        <taxon>Eukaryota</taxon>
        <taxon>Rhodophyta</taxon>
        <taxon>Bangiophyceae</taxon>
        <taxon>Cyanidiales</taxon>
        <taxon>Cyanidiaceae</taxon>
        <taxon>Cyanidioschyzon</taxon>
    </lineage>
</organism>
<dbReference type="OrthoDB" id="2436667at2759"/>
<dbReference type="eggNOG" id="KOG1694">
    <property type="taxonomic scope" value="Eukaryota"/>
</dbReference>
<dbReference type="GO" id="GO:0003723">
    <property type="term" value="F:RNA binding"/>
    <property type="evidence" value="ECO:0007669"/>
    <property type="project" value="TreeGrafter"/>
</dbReference>
<dbReference type="GeneID" id="16996475"/>
<dbReference type="PANTHER" id="PTHR10715">
    <property type="entry name" value="60S RIBOSOMAL PROTEIN L6"/>
    <property type="match status" value="1"/>
</dbReference>
<comment type="similarity">
    <text evidence="1">Belongs to the eukaryotic ribosomal protein eL6 family.</text>
</comment>
<keyword evidence="2 4" id="KW-0689">Ribosomal protein</keyword>
<evidence type="ECO:0000256" key="1">
    <source>
        <dbReference type="ARBA" id="ARBA00010592"/>
    </source>
</evidence>
<dbReference type="OMA" id="KWYNADD"/>
<dbReference type="SUPFAM" id="SSF50104">
    <property type="entry name" value="Translation proteins SH3-like domain"/>
    <property type="match status" value="1"/>
</dbReference>
<dbReference type="GO" id="GO:0022625">
    <property type="term" value="C:cytosolic large ribosomal subunit"/>
    <property type="evidence" value="ECO:0007669"/>
    <property type="project" value="TreeGrafter"/>
</dbReference>
<dbReference type="HOGENOM" id="CLU_066767_1_0_1"/>
<evidence type="ECO:0000256" key="2">
    <source>
        <dbReference type="ARBA" id="ARBA00022980"/>
    </source>
</evidence>
<dbReference type="InterPro" id="IPR000915">
    <property type="entry name" value="60S_ribosomal_eL6"/>
</dbReference>
<sequence length="231" mass="25873">MSVFTKGSSERAERDAALQAAIKEQAAIISGTGNVIELKPSERAPKRKPSFYPVDARVRRLHTSAKKRSQKQRTRLRNSIQPGTVLIMLAGRFRGKRVVFLRQLEHSGLLLVTGPFALNGVPLRRVNQVYVIATKTRVDISGIDTSSVDDTWFTKGARKAREERKKARLRGADGSGGESTVKQCLPEEKKNLQKQIDGQVMKAVEGIPLLREYLSSRFTLTKGQYPHRMTF</sequence>
<dbReference type="Pfam" id="PF01159">
    <property type="entry name" value="Ribosomal_L6e"/>
    <property type="match status" value="1"/>
</dbReference>
<evidence type="ECO:0000256" key="3">
    <source>
        <dbReference type="ARBA" id="ARBA00023274"/>
    </source>
</evidence>
<dbReference type="EMBL" id="AP006499">
    <property type="protein sequence ID" value="BAM81999.1"/>
    <property type="molecule type" value="Genomic_DNA"/>
</dbReference>
<dbReference type="GO" id="GO:0003735">
    <property type="term" value="F:structural constituent of ribosome"/>
    <property type="evidence" value="ECO:0007669"/>
    <property type="project" value="InterPro"/>
</dbReference>
<reference evidence="4 5" key="2">
    <citation type="journal article" date="2007" name="BMC Biol.">
        <title>A 100%-complete sequence reveals unusually simple genomic features in the hot-spring red alga Cyanidioschyzon merolae.</title>
        <authorList>
            <person name="Nozaki H."/>
            <person name="Takano H."/>
            <person name="Misumi O."/>
            <person name="Terasawa K."/>
            <person name="Matsuzaki M."/>
            <person name="Maruyama S."/>
            <person name="Nishida K."/>
            <person name="Yagisawa F."/>
            <person name="Yoshida Y."/>
            <person name="Fujiwara T."/>
            <person name="Takio S."/>
            <person name="Tamura K."/>
            <person name="Chung S.J."/>
            <person name="Nakamura S."/>
            <person name="Kuroiwa H."/>
            <person name="Tanaka K."/>
            <person name="Sato N."/>
            <person name="Kuroiwa T."/>
        </authorList>
    </citation>
    <scope>NUCLEOTIDE SEQUENCE [LARGE SCALE GENOMIC DNA]</scope>
    <source>
        <strain evidence="4 5">10D</strain>
    </source>
</reference>
<dbReference type="GO" id="GO:0002181">
    <property type="term" value="P:cytoplasmic translation"/>
    <property type="evidence" value="ECO:0007669"/>
    <property type="project" value="TreeGrafter"/>
</dbReference>
<dbReference type="Gene3D" id="2.30.30.30">
    <property type="match status" value="1"/>
</dbReference>
<dbReference type="InterPro" id="IPR014722">
    <property type="entry name" value="Rib_uL2_dom2"/>
</dbReference>
<dbReference type="STRING" id="280699.M1VAA0"/>
<dbReference type="GO" id="GO:0000027">
    <property type="term" value="P:ribosomal large subunit assembly"/>
    <property type="evidence" value="ECO:0007669"/>
    <property type="project" value="TreeGrafter"/>
</dbReference>
<name>M1VAA0_CYAM1</name>
<gene>
    <name evidence="4" type="ORF">CYME_CMQ078C</name>
</gene>
<evidence type="ECO:0000313" key="4">
    <source>
        <dbReference type="EMBL" id="BAM81999.1"/>
    </source>
</evidence>
<dbReference type="PANTHER" id="PTHR10715:SF0">
    <property type="entry name" value="LARGE RIBOSOMAL SUBUNIT PROTEIN EL6"/>
    <property type="match status" value="1"/>
</dbReference>
<dbReference type="AlphaFoldDB" id="M1VAA0"/>
<accession>M1VAA0</accession>
<evidence type="ECO:0000313" key="5">
    <source>
        <dbReference type="Proteomes" id="UP000007014"/>
    </source>
</evidence>
<dbReference type="FunFam" id="2.30.30.30:FF:000014">
    <property type="entry name" value="60S ribosomal protein L6"/>
    <property type="match status" value="1"/>
</dbReference>
<dbReference type="InterPro" id="IPR008991">
    <property type="entry name" value="Translation_prot_SH3-like_sf"/>
</dbReference>
<dbReference type="Proteomes" id="UP000007014">
    <property type="component" value="Chromosome 17"/>
</dbReference>
<dbReference type="InterPro" id="IPR041997">
    <property type="entry name" value="Ribosomal_eL6_KOW"/>
</dbReference>
<reference evidence="4 5" key="1">
    <citation type="journal article" date="2004" name="Nature">
        <title>Genome sequence of the ultrasmall unicellular red alga Cyanidioschyzon merolae 10D.</title>
        <authorList>
            <person name="Matsuzaki M."/>
            <person name="Misumi O."/>
            <person name="Shin-i T."/>
            <person name="Maruyama S."/>
            <person name="Takahara M."/>
            <person name="Miyagishima S."/>
            <person name="Mori T."/>
            <person name="Nishida K."/>
            <person name="Yagisawa F."/>
            <person name="Nishida K."/>
            <person name="Yoshida Y."/>
            <person name="Nishimura Y."/>
            <person name="Nakao S."/>
            <person name="Kobayashi T."/>
            <person name="Momoyama Y."/>
            <person name="Higashiyama T."/>
            <person name="Minoda A."/>
            <person name="Sano M."/>
            <person name="Nomoto H."/>
            <person name="Oishi K."/>
            <person name="Hayashi H."/>
            <person name="Ohta F."/>
            <person name="Nishizaka S."/>
            <person name="Haga S."/>
            <person name="Miura S."/>
            <person name="Morishita T."/>
            <person name="Kabeya Y."/>
            <person name="Terasawa K."/>
            <person name="Suzuki Y."/>
            <person name="Ishii Y."/>
            <person name="Asakawa S."/>
            <person name="Takano H."/>
            <person name="Ohta N."/>
            <person name="Kuroiwa H."/>
            <person name="Tanaka K."/>
            <person name="Shimizu N."/>
            <person name="Sugano S."/>
            <person name="Sato N."/>
            <person name="Nozaki H."/>
            <person name="Ogasawara N."/>
            <person name="Kohara Y."/>
            <person name="Kuroiwa T."/>
        </authorList>
    </citation>
    <scope>NUCLEOTIDE SEQUENCE [LARGE SCALE GENOMIC DNA]</scope>
    <source>
        <strain evidence="4 5">10D</strain>
    </source>
</reference>
<protein>
    <submittedName>
        <fullName evidence="4">60S ribosomal protein L6</fullName>
    </submittedName>
</protein>
<dbReference type="KEGG" id="cme:CYME_CMQ078C"/>
<keyword evidence="3" id="KW-0687">Ribonucleoprotein</keyword>
<proteinExistence type="inferred from homology"/>